<name>C3XAW0_OXAFO</name>
<feature type="binding site" evidence="8">
    <location>
        <position position="102"/>
    </location>
    <ligand>
        <name>[4Fe-4S] cluster</name>
        <dbReference type="ChEBI" id="CHEBI:49883"/>
        <label>2</label>
    </ligand>
</feature>
<keyword evidence="7 8" id="KW-0411">Iron-sulfur</keyword>
<keyword evidence="11" id="KW-1185">Reference proteome</keyword>
<evidence type="ECO:0000256" key="3">
    <source>
        <dbReference type="ARBA" id="ARBA00022723"/>
    </source>
</evidence>
<comment type="catalytic activity">
    <reaction evidence="8">
        <text>a quinone + NADH + 5 H(+)(in) = a quinol + NAD(+) + 4 H(+)(out)</text>
        <dbReference type="Rhea" id="RHEA:57888"/>
        <dbReference type="ChEBI" id="CHEBI:15378"/>
        <dbReference type="ChEBI" id="CHEBI:24646"/>
        <dbReference type="ChEBI" id="CHEBI:57540"/>
        <dbReference type="ChEBI" id="CHEBI:57945"/>
        <dbReference type="ChEBI" id="CHEBI:132124"/>
    </reaction>
</comment>
<evidence type="ECO:0000256" key="8">
    <source>
        <dbReference type="HAMAP-Rule" id="MF_01351"/>
    </source>
</evidence>
<keyword evidence="8" id="KW-1003">Cell membrane</keyword>
<dbReference type="InterPro" id="IPR010226">
    <property type="entry name" value="NADH_quinone_OxRdtase_chainI"/>
</dbReference>
<dbReference type="HAMAP" id="MF_01351">
    <property type="entry name" value="NDH1_NuoI"/>
    <property type="match status" value="1"/>
</dbReference>
<sequence length="162" mass="18703">MKTIKHFFKTFSLIELIQGMALTLRVMFRRKATVRYPEEKTPLSPRFRGMHALMRDENGEEKCIGCKLCESVCPAKAILIETEEREDGTRRTTRYDIDQSKCIFCGLCEEACPVDAIVEIPMFEYSADGKNDLLFSKEVLLKVGDTYKEEIKEAKDADEPYR</sequence>
<keyword evidence="4" id="KW-0677">Repeat</keyword>
<dbReference type="eggNOG" id="COG1143">
    <property type="taxonomic scope" value="Bacteria"/>
</dbReference>
<dbReference type="InterPro" id="IPR017900">
    <property type="entry name" value="4Fe4S_Fe_S_CS"/>
</dbReference>
<dbReference type="SUPFAM" id="SSF54862">
    <property type="entry name" value="4Fe-4S ferredoxins"/>
    <property type="match status" value="1"/>
</dbReference>
<dbReference type="PANTHER" id="PTHR10849">
    <property type="entry name" value="NADH DEHYDROGENASE UBIQUINONE IRON-SULFUR PROTEIN 8, MITOCHONDRIAL"/>
    <property type="match status" value="1"/>
</dbReference>
<dbReference type="HOGENOM" id="CLU_067218_5_1_4"/>
<dbReference type="NCBIfam" id="NF004539">
    <property type="entry name" value="PRK05888.1-5"/>
    <property type="match status" value="1"/>
</dbReference>
<feature type="binding site" evidence="8">
    <location>
        <position position="69"/>
    </location>
    <ligand>
        <name>[4Fe-4S] cluster</name>
        <dbReference type="ChEBI" id="CHEBI:49883"/>
        <label>1</label>
    </ligand>
</feature>
<feature type="binding site" evidence="8">
    <location>
        <position position="108"/>
    </location>
    <ligand>
        <name>[4Fe-4S] cluster</name>
        <dbReference type="ChEBI" id="CHEBI:49883"/>
        <label>2</label>
    </ligand>
</feature>
<proteinExistence type="inferred from homology"/>
<comment type="subcellular location">
    <subcellularLocation>
        <location evidence="8">Cell membrane</location>
        <topology evidence="8">Peripheral membrane protein</topology>
    </subcellularLocation>
</comment>
<evidence type="ECO:0000256" key="7">
    <source>
        <dbReference type="ARBA" id="ARBA00023014"/>
    </source>
</evidence>
<dbReference type="RefSeq" id="WP_005881415.1">
    <property type="nucleotide sequence ID" value="NZ_CP019430.1"/>
</dbReference>
<feature type="binding site" evidence="8">
    <location>
        <position position="73"/>
    </location>
    <ligand>
        <name>[4Fe-4S] cluster</name>
        <dbReference type="ChEBI" id="CHEBI:49883"/>
        <label>2</label>
    </ligand>
</feature>
<dbReference type="GeneID" id="77134645"/>
<evidence type="ECO:0000256" key="2">
    <source>
        <dbReference type="ARBA" id="ARBA00022485"/>
    </source>
</evidence>
<evidence type="ECO:0000256" key="6">
    <source>
        <dbReference type="ARBA" id="ARBA00023004"/>
    </source>
</evidence>
<reference evidence="10 11" key="1">
    <citation type="submission" date="2009-02" db="EMBL/GenBank/DDBJ databases">
        <title>The Genome Sequence of Oxalobacter formigenes OXCC13.</title>
        <authorList>
            <consortium name="The Broad Institute Genome Sequencing Platform"/>
            <person name="Ward D."/>
            <person name="Young S.K."/>
            <person name="Kodira C.D."/>
            <person name="Zeng Q."/>
            <person name="Koehrsen M."/>
            <person name="Alvarado L."/>
            <person name="Berlin A."/>
            <person name="Borenstein D."/>
            <person name="Chen Z."/>
            <person name="Engels R."/>
            <person name="Freedman E."/>
            <person name="Gellesch M."/>
            <person name="Goldberg J."/>
            <person name="Griggs A."/>
            <person name="Gujja S."/>
            <person name="Heiman D."/>
            <person name="Hepburn T."/>
            <person name="Howarth C."/>
            <person name="Jen D."/>
            <person name="Larson L."/>
            <person name="Lewis B."/>
            <person name="Mehta T."/>
            <person name="Park D."/>
            <person name="Pearson M."/>
            <person name="Roberts A."/>
            <person name="Saif S."/>
            <person name="Shea T."/>
            <person name="Shenoy N."/>
            <person name="Sisk P."/>
            <person name="Stolte C."/>
            <person name="Sykes S."/>
            <person name="Walk T."/>
            <person name="White J."/>
            <person name="Yandava C."/>
            <person name="Allison M.J."/>
            <person name="Lander E."/>
            <person name="Nusbaum C."/>
            <person name="Galagan J."/>
            <person name="Birren B."/>
        </authorList>
    </citation>
    <scope>NUCLEOTIDE SEQUENCE [LARGE SCALE GENOMIC DNA]</scope>
    <source>
        <strain evidence="10 11">OXCC13</strain>
    </source>
</reference>
<comment type="similarity">
    <text evidence="1 8">Belongs to the complex I 23 kDa subunit family.</text>
</comment>
<dbReference type="GO" id="GO:0048038">
    <property type="term" value="F:quinone binding"/>
    <property type="evidence" value="ECO:0007669"/>
    <property type="project" value="UniProtKB-KW"/>
</dbReference>
<dbReference type="EC" id="7.1.1.-" evidence="8"/>
<dbReference type="NCBIfam" id="TIGR01971">
    <property type="entry name" value="NuoI"/>
    <property type="match status" value="1"/>
</dbReference>
<feature type="binding site" evidence="8">
    <location>
        <position position="105"/>
    </location>
    <ligand>
        <name>[4Fe-4S] cluster</name>
        <dbReference type="ChEBI" id="CHEBI:49883"/>
        <label>2</label>
    </ligand>
</feature>
<dbReference type="EMBL" id="GG658170">
    <property type="protein sequence ID" value="EEO30336.1"/>
    <property type="molecule type" value="Genomic_DNA"/>
</dbReference>
<dbReference type="GO" id="GO:0005886">
    <property type="term" value="C:plasma membrane"/>
    <property type="evidence" value="ECO:0007669"/>
    <property type="project" value="UniProtKB-SubCell"/>
</dbReference>
<evidence type="ECO:0000313" key="11">
    <source>
        <dbReference type="Proteomes" id="UP000005089"/>
    </source>
</evidence>
<dbReference type="Gene3D" id="3.30.70.3270">
    <property type="match status" value="1"/>
</dbReference>
<dbReference type="AlphaFoldDB" id="C3XAW0"/>
<dbReference type="GO" id="GO:0050136">
    <property type="term" value="F:NADH dehydrogenase (quinone) (non-electrogenic) activity"/>
    <property type="evidence" value="ECO:0007669"/>
    <property type="project" value="UniProtKB-UniRule"/>
</dbReference>
<feature type="domain" description="4Fe-4S ferredoxin-type" evidence="9">
    <location>
        <begin position="54"/>
        <end position="83"/>
    </location>
</feature>
<keyword evidence="8" id="KW-0520">NAD</keyword>
<feature type="binding site" evidence="8">
    <location>
        <position position="112"/>
    </location>
    <ligand>
        <name>[4Fe-4S] cluster</name>
        <dbReference type="ChEBI" id="CHEBI:49883"/>
        <label>1</label>
    </ligand>
</feature>
<keyword evidence="8" id="KW-0874">Quinone</keyword>
<comment type="subunit">
    <text evidence="8">NDH-1 is composed of 14 different subunits. Subunits NuoA, H, J, K, L, M, N constitute the membrane sector of the complex.</text>
</comment>
<dbReference type="PROSITE" id="PS51379">
    <property type="entry name" value="4FE4S_FER_2"/>
    <property type="match status" value="2"/>
</dbReference>
<comment type="cofactor">
    <cofactor evidence="8">
        <name>[4Fe-4S] cluster</name>
        <dbReference type="ChEBI" id="CHEBI:49883"/>
    </cofactor>
    <text evidence="8">Binds 2 [4Fe-4S] clusters per subunit.</text>
</comment>
<dbReference type="PANTHER" id="PTHR10849:SF20">
    <property type="entry name" value="NADH DEHYDROGENASE [UBIQUINONE] IRON-SULFUR PROTEIN 8, MITOCHONDRIAL"/>
    <property type="match status" value="1"/>
</dbReference>
<dbReference type="STRING" id="847.BRW83_0745"/>
<dbReference type="GO" id="GO:0009060">
    <property type="term" value="P:aerobic respiration"/>
    <property type="evidence" value="ECO:0007669"/>
    <property type="project" value="TreeGrafter"/>
</dbReference>
<feature type="binding site" evidence="8">
    <location>
        <position position="63"/>
    </location>
    <ligand>
        <name>[4Fe-4S] cluster</name>
        <dbReference type="ChEBI" id="CHEBI:49883"/>
        <label>1</label>
    </ligand>
</feature>
<evidence type="ECO:0000256" key="4">
    <source>
        <dbReference type="ARBA" id="ARBA00022737"/>
    </source>
</evidence>
<dbReference type="Proteomes" id="UP000005089">
    <property type="component" value="Unassembled WGS sequence"/>
</dbReference>
<dbReference type="OrthoDB" id="9808559at2"/>
<dbReference type="Pfam" id="PF12838">
    <property type="entry name" value="Fer4_7"/>
    <property type="match status" value="1"/>
</dbReference>
<feature type="binding site" evidence="8">
    <location>
        <position position="66"/>
    </location>
    <ligand>
        <name>[4Fe-4S] cluster</name>
        <dbReference type="ChEBI" id="CHEBI:49883"/>
        <label>1</label>
    </ligand>
</feature>
<gene>
    <name evidence="8 10" type="primary">nuoI</name>
    <name evidence="10" type="ORF">OFBG_01364</name>
</gene>
<keyword evidence="10" id="KW-0560">Oxidoreductase</keyword>
<protein>
    <recommendedName>
        <fullName evidence="8">NADH-quinone oxidoreductase subunit I</fullName>
        <ecNumber evidence="8">7.1.1.-</ecNumber>
    </recommendedName>
    <alternativeName>
        <fullName evidence="8">NADH dehydrogenase I subunit I</fullName>
    </alternativeName>
    <alternativeName>
        <fullName evidence="8">NDH-1 subunit I</fullName>
    </alternativeName>
</protein>
<dbReference type="PROSITE" id="PS00198">
    <property type="entry name" value="4FE4S_FER_1"/>
    <property type="match status" value="1"/>
</dbReference>
<dbReference type="NCBIfam" id="NF004538">
    <property type="entry name" value="PRK05888.1-4"/>
    <property type="match status" value="1"/>
</dbReference>
<evidence type="ECO:0000313" key="10">
    <source>
        <dbReference type="EMBL" id="EEO30336.1"/>
    </source>
</evidence>
<dbReference type="GO" id="GO:0051539">
    <property type="term" value="F:4 iron, 4 sulfur cluster binding"/>
    <property type="evidence" value="ECO:0007669"/>
    <property type="project" value="UniProtKB-KW"/>
</dbReference>
<feature type="domain" description="4Fe-4S ferredoxin-type" evidence="9">
    <location>
        <begin position="93"/>
        <end position="122"/>
    </location>
</feature>
<dbReference type="InterPro" id="IPR017896">
    <property type="entry name" value="4Fe4S_Fe-S-bd"/>
</dbReference>
<keyword evidence="2 8" id="KW-0004">4Fe-4S</keyword>
<accession>C3XAW0</accession>
<organism evidence="10 11">
    <name type="scientific">Oxalobacter formigenes OXCC13</name>
    <dbReference type="NCBI Taxonomy" id="556269"/>
    <lineage>
        <taxon>Bacteria</taxon>
        <taxon>Pseudomonadati</taxon>
        <taxon>Pseudomonadota</taxon>
        <taxon>Betaproteobacteria</taxon>
        <taxon>Burkholderiales</taxon>
        <taxon>Oxalobacteraceae</taxon>
        <taxon>Oxalobacter</taxon>
    </lineage>
</organism>
<keyword evidence="5 8" id="KW-1278">Translocase</keyword>
<keyword evidence="3 8" id="KW-0479">Metal-binding</keyword>
<evidence type="ECO:0000256" key="5">
    <source>
        <dbReference type="ARBA" id="ARBA00022967"/>
    </source>
</evidence>
<evidence type="ECO:0000259" key="9">
    <source>
        <dbReference type="PROSITE" id="PS51379"/>
    </source>
</evidence>
<dbReference type="GO" id="GO:0005506">
    <property type="term" value="F:iron ion binding"/>
    <property type="evidence" value="ECO:0007669"/>
    <property type="project" value="UniProtKB-UniRule"/>
</dbReference>
<keyword evidence="8" id="KW-0830">Ubiquinone</keyword>
<keyword evidence="6 8" id="KW-0408">Iron</keyword>
<comment type="function">
    <text evidence="8">NDH-1 shuttles electrons from NADH, via FMN and iron-sulfur (Fe-S) centers, to quinones in the respiratory chain. The immediate electron acceptor for the enzyme in this species is believed to be ubiquinone. Couples the redox reaction to proton translocation (for every two electrons transferred, four hydrogen ions are translocated across the cytoplasmic membrane), and thus conserves the redox energy in a proton gradient.</text>
</comment>
<keyword evidence="8" id="KW-0472">Membrane</keyword>
<evidence type="ECO:0000256" key="1">
    <source>
        <dbReference type="ARBA" id="ARBA00010277"/>
    </source>
</evidence>